<dbReference type="Gene3D" id="3.40.50.300">
    <property type="entry name" value="P-loop containing nucleotide triphosphate hydrolases"/>
    <property type="match status" value="3"/>
</dbReference>
<dbReference type="PANTHER" id="PTHR10887:SF341">
    <property type="entry name" value="NFX1-TYPE ZINC FINGER-CONTAINING PROTEIN 1"/>
    <property type="match status" value="1"/>
</dbReference>
<evidence type="ECO:0000313" key="4">
    <source>
        <dbReference type="Proteomes" id="UP000663826"/>
    </source>
</evidence>
<name>A0A8H3G9B2_9AGAM</name>
<dbReference type="PANTHER" id="PTHR10887">
    <property type="entry name" value="DNA2/NAM7 HELICASE FAMILY"/>
    <property type="match status" value="1"/>
</dbReference>
<dbReference type="Pfam" id="PF13086">
    <property type="entry name" value="AAA_11"/>
    <property type="match status" value="1"/>
</dbReference>
<dbReference type="InterPro" id="IPR027417">
    <property type="entry name" value="P-loop_NTPase"/>
</dbReference>
<dbReference type="AlphaFoldDB" id="A0A8H3G9B2"/>
<sequence length="1102" mass="124688">MRKFMAARTFRDGLNTFSGKQIFKVMFVVLFEYLTRFKEASIANPSVRDFAEQIVAWFDEWVVALDSNPPFRDECTTYTEEKKEFIIENLHRDKDRILRVIQRGQTVVVNNDVQPSYQIPSDADPGLVAALERVFDYDGPGELCETGPRHDNDHAEIELIRVAPTRNELLCEDDPYLPANFFEAPHFHEPRSVERLLDIQFRLLREELTSPIRLAVQLVAEDLKKSRTRTTILSKLLDAKGGRYAAPATARESIIFSVFTGVEFEPLELNNRGVSVGIKFDTPPNSKAQSDRPAVRAEYWEQVSKKRLMQDGLVALIWKNNLGNLDVYIGTVASFGNDLVECSKKPEGRYRVSIRVSFFDAKANVRILRALQSRRGNNDTRFLIEAPIFYEGIRPFLEALKREPELLPFSQYLRLQSKEELTRTIISPPLYSRTPGFSFELKDLFPPEAGIRSLRLTSRDPDSIANVRNQLTRSSRLDPSQAEAVVSSLTREVALIQGPPGTGKSYTGLELIRVLVKNKISPILLVAFTNHALDHMLNGILDADITENIIRLGSRFSVDERLSKYSLDKIERDEGKSRLGSSGKGAYREMKLLENEMKKLMAEISSHKVPIAHIEQYLSFTYPHHHGELFTHAPSWIQAIAPKASDFAEGWKTVGDSPEQAQSIISFWLKGRDLHFLETRGKGGNEGKASAEISSHNQFSALGEDLPASPQNALQSFMREHGLRHFPKVPKTNRPLDALLRNPRVWSMSRSERATLHEAWSIEASDLTHADQVTNFEKFREAHLEMSGKHKEITEQLKAEILSRSDIVGCTTTGAAKLISMLSGMSPKVMIVEEAGQVLESHILAGLVGSVEHVILIGDPLQLRPNINSYKLATDNPKTGKIYKFDQSLMERLSSSGFPMSQIDVQRRMRPEISSLIRNTLYPNLRDNERVLGYPDVRGMYKNMFFVSHNHREVGGGDDSVSKHNSFEVDMIYDLVLHLLKQGCYNKPGNIVVLAAYLGQIPKLRRKLQEIVTIVIDERDAELLERHTMDQEETGTVQQVQLSKQVIIRTLDNFQGEEAEVIILSLIRNSGTPFNKETLSLEHVKGRAPIGFLKDKRRAISS</sequence>
<protein>
    <recommendedName>
        <fullName evidence="5">NFX1-type zinc finger-containing protein 1</fullName>
    </recommendedName>
</protein>
<dbReference type="InterPro" id="IPR041679">
    <property type="entry name" value="DNA2/NAM7-like_C"/>
</dbReference>
<dbReference type="EMBL" id="CAJMWQ010001234">
    <property type="protein sequence ID" value="CAE6442071.1"/>
    <property type="molecule type" value="Genomic_DNA"/>
</dbReference>
<comment type="caution">
    <text evidence="3">The sequence shown here is derived from an EMBL/GenBank/DDBJ whole genome shotgun (WGS) entry which is preliminary data.</text>
</comment>
<evidence type="ECO:0000313" key="3">
    <source>
        <dbReference type="EMBL" id="CAE6442071.1"/>
    </source>
</evidence>
<dbReference type="CDD" id="cd18808">
    <property type="entry name" value="SF1_C_Upf1"/>
    <property type="match status" value="1"/>
</dbReference>
<feature type="domain" description="DNA2/NAM7 helicase helicase" evidence="1">
    <location>
        <begin position="477"/>
        <end position="869"/>
    </location>
</feature>
<organism evidence="3 4">
    <name type="scientific">Rhizoctonia solani</name>
    <dbReference type="NCBI Taxonomy" id="456999"/>
    <lineage>
        <taxon>Eukaryota</taxon>
        <taxon>Fungi</taxon>
        <taxon>Dikarya</taxon>
        <taxon>Basidiomycota</taxon>
        <taxon>Agaricomycotina</taxon>
        <taxon>Agaricomycetes</taxon>
        <taxon>Cantharellales</taxon>
        <taxon>Ceratobasidiaceae</taxon>
        <taxon>Rhizoctonia</taxon>
    </lineage>
</organism>
<dbReference type="InterPro" id="IPR045055">
    <property type="entry name" value="DNA2/NAM7-like"/>
</dbReference>
<dbReference type="SUPFAM" id="SSF52540">
    <property type="entry name" value="P-loop containing nucleoside triphosphate hydrolases"/>
    <property type="match status" value="1"/>
</dbReference>
<accession>A0A8H3G9B2</accession>
<evidence type="ECO:0000259" key="1">
    <source>
        <dbReference type="Pfam" id="PF13086"/>
    </source>
</evidence>
<dbReference type="GO" id="GO:0004386">
    <property type="term" value="F:helicase activity"/>
    <property type="evidence" value="ECO:0007669"/>
    <property type="project" value="InterPro"/>
</dbReference>
<dbReference type="Proteomes" id="UP000663826">
    <property type="component" value="Unassembled WGS sequence"/>
</dbReference>
<dbReference type="InterPro" id="IPR047187">
    <property type="entry name" value="SF1_C_Upf1"/>
</dbReference>
<gene>
    <name evidence="3" type="ORF">RDB_LOCUS70914</name>
</gene>
<dbReference type="GO" id="GO:0031380">
    <property type="term" value="C:nuclear RNA-directed RNA polymerase complex"/>
    <property type="evidence" value="ECO:0007669"/>
    <property type="project" value="TreeGrafter"/>
</dbReference>
<proteinExistence type="predicted"/>
<evidence type="ECO:0000259" key="2">
    <source>
        <dbReference type="Pfam" id="PF13087"/>
    </source>
</evidence>
<feature type="domain" description="DNA2/NAM7 helicase-like C-terminal" evidence="2">
    <location>
        <begin position="886"/>
        <end position="1098"/>
    </location>
</feature>
<evidence type="ECO:0008006" key="5">
    <source>
        <dbReference type="Google" id="ProtNLM"/>
    </source>
</evidence>
<dbReference type="Pfam" id="PF13087">
    <property type="entry name" value="AAA_12"/>
    <property type="match status" value="1"/>
</dbReference>
<reference evidence="3" key="1">
    <citation type="submission" date="2021-01" db="EMBL/GenBank/DDBJ databases">
        <authorList>
            <person name="Kaushik A."/>
        </authorList>
    </citation>
    <scope>NUCLEOTIDE SEQUENCE</scope>
    <source>
        <strain evidence="3">AG1-1B</strain>
    </source>
</reference>
<dbReference type="GO" id="GO:0031048">
    <property type="term" value="P:regulatory ncRNA-mediated heterochromatin formation"/>
    <property type="evidence" value="ECO:0007669"/>
    <property type="project" value="TreeGrafter"/>
</dbReference>
<dbReference type="InterPro" id="IPR041677">
    <property type="entry name" value="DNA2/NAM7_AAA_11"/>
</dbReference>